<dbReference type="EMBL" id="JADBEG010000001">
    <property type="protein sequence ID" value="MBE1493148.1"/>
    <property type="molecule type" value="Genomic_DNA"/>
</dbReference>
<evidence type="ECO:0000256" key="1">
    <source>
        <dbReference type="SAM" id="MobiDB-lite"/>
    </source>
</evidence>
<organism evidence="2 3">
    <name type="scientific">Amycolatopsis lexingtonensis</name>
    <dbReference type="NCBI Taxonomy" id="218822"/>
    <lineage>
        <taxon>Bacteria</taxon>
        <taxon>Bacillati</taxon>
        <taxon>Actinomycetota</taxon>
        <taxon>Actinomycetes</taxon>
        <taxon>Pseudonocardiales</taxon>
        <taxon>Pseudonocardiaceae</taxon>
        <taxon>Amycolatopsis</taxon>
    </lineage>
</organism>
<dbReference type="Proteomes" id="UP000631670">
    <property type="component" value="Unassembled WGS sequence"/>
</dbReference>
<protein>
    <submittedName>
        <fullName evidence="2">Uncharacterized protein</fullName>
    </submittedName>
</protein>
<comment type="caution">
    <text evidence="2">The sequence shown here is derived from an EMBL/GenBank/DDBJ whole genome shotgun (WGS) entry which is preliminary data.</text>
</comment>
<feature type="compositionally biased region" description="Polar residues" evidence="1">
    <location>
        <begin position="35"/>
        <end position="51"/>
    </location>
</feature>
<dbReference type="RefSeq" id="WP_143265104.1">
    <property type="nucleotide sequence ID" value="NZ_JADBEG010000001.1"/>
</dbReference>
<reference evidence="2 3" key="1">
    <citation type="submission" date="2020-10" db="EMBL/GenBank/DDBJ databases">
        <title>Sequencing the genomes of 1000 actinobacteria strains.</title>
        <authorList>
            <person name="Klenk H.-P."/>
        </authorList>
    </citation>
    <scope>NUCLEOTIDE SEQUENCE [LARGE SCALE GENOMIC DNA]</scope>
    <source>
        <strain evidence="2 3">DSM 44653</strain>
    </source>
</reference>
<sequence length="130" mass="14100">MDFTPWERRRLVCSRGRARIESAPRPLSGRVLSARTATASPQTGQATGRTTAPQDDDVQPAQQEDAPGTTTPNALASAEATRPGWSAELLCSTTATLSIFMVDQPSFPVCRNCEIDRVQERISGCGLEFF</sequence>
<evidence type="ECO:0000313" key="2">
    <source>
        <dbReference type="EMBL" id="MBE1493148.1"/>
    </source>
</evidence>
<evidence type="ECO:0000313" key="3">
    <source>
        <dbReference type="Proteomes" id="UP000631670"/>
    </source>
</evidence>
<gene>
    <name evidence="2" type="ORF">H4696_000248</name>
</gene>
<name>A0ABR9HQD6_9PSEU</name>
<proteinExistence type="predicted"/>
<accession>A0ABR9HQD6</accession>
<feature type="region of interest" description="Disordered" evidence="1">
    <location>
        <begin position="23"/>
        <end position="82"/>
    </location>
</feature>
<keyword evidence="3" id="KW-1185">Reference proteome</keyword>